<dbReference type="RefSeq" id="WP_150492315.1">
    <property type="nucleotide sequence ID" value="NZ_BNBW01000012.1"/>
</dbReference>
<dbReference type="EMBL" id="CP023692">
    <property type="protein sequence ID" value="QEV43872.1"/>
    <property type="molecule type" value="Genomic_DNA"/>
</dbReference>
<dbReference type="InterPro" id="IPR005194">
    <property type="entry name" value="Glyco_hydro_65_C"/>
</dbReference>
<feature type="domain" description="Glycoside hydrolase family 65 central catalytic" evidence="7">
    <location>
        <begin position="327"/>
        <end position="679"/>
    </location>
</feature>
<gene>
    <name evidence="10" type="ORF">CP980_01200</name>
</gene>
<dbReference type="InterPro" id="IPR008928">
    <property type="entry name" value="6-hairpin_glycosidase_sf"/>
</dbReference>
<feature type="domain" description="Glycoside hydrolase family 65 C-terminal" evidence="8">
    <location>
        <begin position="724"/>
        <end position="776"/>
    </location>
</feature>
<evidence type="ECO:0000256" key="2">
    <source>
        <dbReference type="ARBA" id="ARBA00022801"/>
    </source>
</evidence>
<keyword evidence="2 10" id="KW-0378">Hydrolase</keyword>
<dbReference type="KEGG" id="svn:CP980_01200"/>
<dbReference type="Pfam" id="PF03632">
    <property type="entry name" value="Glyco_hydro_65m"/>
    <property type="match status" value="1"/>
</dbReference>
<dbReference type="PANTHER" id="PTHR11051">
    <property type="entry name" value="GLYCOSYL HYDROLASE-RELATED"/>
    <property type="match status" value="1"/>
</dbReference>
<evidence type="ECO:0000256" key="4">
    <source>
        <dbReference type="PIRSR" id="PIRSR036289-50"/>
    </source>
</evidence>
<dbReference type="Gene3D" id="1.50.10.10">
    <property type="match status" value="1"/>
</dbReference>
<sequence>MITHENFATEPWQLRETALDLDVLAQSESVFALSNGHLGWRGNLDEGEPHGLPGSYLNSVYASRPLPYAEAGYGYPESGQTVINVTDGKIIRLLVDDHPFDLRYGELISHERVLDYRSGVLSRSVEWTTPSGRTVRLTSQRVVSLAQRAVAAISYTVETLNGPATVAVQSELVANEQLPTASDDPRMAAAVDSPLLPEEHYAHGTRLRLIHCTSTSGQRVAVAADHFVDGPAGTAWAAESEPDVARLTVTATLEPGQRLELVKFVAYGWSAQRSLPAVRDQVEGGLAGARSTGWQGLLDAQRACLDEFWSRADVVVEGDEEVQQAVRFGLFHLFQASARGERRPIPAKGLTGTGYDGHAFWDTESFVLPVLTHTAPYGVASALAWRHSTLPSALERARQLGLEGAAFPWRTINGAECSAYWPAGTVAFHVNADIAAAVERYVFATGDRDFLRGPGLDLLVHTARLWRSLGHFDADGVFHIDGVTGPDEYSAIARDNLYTNAMARRNLRAAADAVSLHPDRAPDLGVSAEEVADWRNTAARTAIPYNERLRVHEQSDGFTDQEPWDFDGTSEEQYPLLLHFPYFDLYRKQVVKQADLVLAMFTCPDEFTAEEKARNFAYYEQLTVRDSSLSACCQAVLAAETGHLRLAWAYTREAALMDLDDLEHNTRDGLHMASLAGTWIALVQGLGGLRRIRPAPDAPPQDRPSGSPRAGEGGAGEVQAPVLFAPRLPSSLTRLAFNVRVQERLVRVDMGQSTARYTLLSGEPLTVMHHGTPVALAPDAPAELPVPPAPDSPEPRQPKGRAPGT</sequence>
<dbReference type="GO" id="GO:0004553">
    <property type="term" value="F:hydrolase activity, hydrolyzing O-glycosyl compounds"/>
    <property type="evidence" value="ECO:0007669"/>
    <property type="project" value="TreeGrafter"/>
</dbReference>
<dbReference type="Gene3D" id="2.70.98.40">
    <property type="entry name" value="Glycoside hydrolase, family 65, N-terminal domain"/>
    <property type="match status" value="1"/>
</dbReference>
<dbReference type="GO" id="GO:0030246">
    <property type="term" value="F:carbohydrate binding"/>
    <property type="evidence" value="ECO:0007669"/>
    <property type="project" value="InterPro"/>
</dbReference>
<comment type="similarity">
    <text evidence="1">Belongs to the glycosyl hydrolase 65 family.</text>
</comment>
<dbReference type="GO" id="GO:0005975">
    <property type="term" value="P:carbohydrate metabolic process"/>
    <property type="evidence" value="ECO:0007669"/>
    <property type="project" value="InterPro"/>
</dbReference>
<evidence type="ECO:0000256" key="5">
    <source>
        <dbReference type="PIRSR" id="PIRSR036289-51"/>
    </source>
</evidence>
<dbReference type="Pfam" id="PF03636">
    <property type="entry name" value="Glyco_hydro_65N"/>
    <property type="match status" value="1"/>
</dbReference>
<evidence type="ECO:0000256" key="1">
    <source>
        <dbReference type="ARBA" id="ARBA00006768"/>
    </source>
</evidence>
<dbReference type="InterPro" id="IPR005195">
    <property type="entry name" value="Glyco_hydro_65_M"/>
</dbReference>
<feature type="active site" description="Proton donor" evidence="4">
    <location>
        <position position="488"/>
    </location>
</feature>
<organism evidence="10 11">
    <name type="scientific">Streptomyces vinaceus</name>
    <dbReference type="NCBI Taxonomy" id="1960"/>
    <lineage>
        <taxon>Bacteria</taxon>
        <taxon>Bacillati</taxon>
        <taxon>Actinomycetota</taxon>
        <taxon>Actinomycetes</taxon>
        <taxon>Kitasatosporales</taxon>
        <taxon>Streptomycetaceae</taxon>
        <taxon>Streptomyces</taxon>
    </lineage>
</organism>
<evidence type="ECO:0000256" key="3">
    <source>
        <dbReference type="ARBA" id="ARBA00023295"/>
    </source>
</evidence>
<evidence type="ECO:0000313" key="10">
    <source>
        <dbReference type="EMBL" id="QEV43872.1"/>
    </source>
</evidence>
<evidence type="ECO:0000313" key="11">
    <source>
        <dbReference type="Proteomes" id="UP000325563"/>
    </source>
</evidence>
<reference evidence="10 11" key="1">
    <citation type="submission" date="2017-09" db="EMBL/GenBank/DDBJ databases">
        <authorList>
            <person name="Lee N."/>
            <person name="Cho B.-K."/>
        </authorList>
    </citation>
    <scope>NUCLEOTIDE SEQUENCE [LARGE SCALE GENOMIC DNA]</scope>
    <source>
        <strain evidence="10 11">ATCC 27476</strain>
    </source>
</reference>
<evidence type="ECO:0000256" key="6">
    <source>
        <dbReference type="SAM" id="MobiDB-lite"/>
    </source>
</evidence>
<dbReference type="PANTHER" id="PTHR11051:SF13">
    <property type="entry name" value="GLYCOSYL TRANSFERASE"/>
    <property type="match status" value="1"/>
</dbReference>
<feature type="binding site" evidence="5">
    <location>
        <begin position="592"/>
        <end position="593"/>
    </location>
    <ligand>
        <name>substrate</name>
    </ligand>
</feature>
<keyword evidence="11" id="KW-1185">Reference proteome</keyword>
<protein>
    <submittedName>
        <fullName evidence="10">Glycoside hydrolase family 65 protein</fullName>
    </submittedName>
</protein>
<feature type="region of interest" description="Disordered" evidence="6">
    <location>
        <begin position="775"/>
        <end position="805"/>
    </location>
</feature>
<dbReference type="SUPFAM" id="SSF74650">
    <property type="entry name" value="Galactose mutarotase-like"/>
    <property type="match status" value="1"/>
</dbReference>
<feature type="domain" description="Glycoside hydrolase family 65 N-terminal" evidence="9">
    <location>
        <begin position="16"/>
        <end position="270"/>
    </location>
</feature>
<dbReference type="AlphaFoldDB" id="A0A5J6J198"/>
<dbReference type="FunFam" id="1.50.10.10:FF:000029">
    <property type="entry name" value="Family 65 glycosyl hydrolase"/>
    <property type="match status" value="1"/>
</dbReference>
<dbReference type="InterPro" id="IPR005196">
    <property type="entry name" value="Glyco_hydro_65_N"/>
</dbReference>
<dbReference type="Proteomes" id="UP000325563">
    <property type="component" value="Chromosome"/>
</dbReference>
<accession>A0A5J6J198</accession>
<evidence type="ECO:0000259" key="7">
    <source>
        <dbReference type="Pfam" id="PF03632"/>
    </source>
</evidence>
<feature type="region of interest" description="Disordered" evidence="6">
    <location>
        <begin position="691"/>
        <end position="715"/>
    </location>
</feature>
<dbReference type="InterPro" id="IPR012341">
    <property type="entry name" value="6hp_glycosidase-like_sf"/>
</dbReference>
<dbReference type="Pfam" id="PF03633">
    <property type="entry name" value="Glyco_hydro_65C"/>
    <property type="match status" value="1"/>
</dbReference>
<dbReference type="GeneID" id="95609193"/>
<dbReference type="Gene3D" id="2.60.420.10">
    <property type="entry name" value="Maltose phosphorylase, domain 3"/>
    <property type="match status" value="1"/>
</dbReference>
<evidence type="ECO:0000259" key="9">
    <source>
        <dbReference type="Pfam" id="PF03636"/>
    </source>
</evidence>
<name>A0A5J6J198_STRVI</name>
<dbReference type="GO" id="GO:0016757">
    <property type="term" value="F:glycosyltransferase activity"/>
    <property type="evidence" value="ECO:0007669"/>
    <property type="project" value="UniProtKB-ARBA"/>
</dbReference>
<dbReference type="FunFam" id="2.70.98.40:FF:000001">
    <property type="entry name" value="Family 65 glycosyl hydrolase"/>
    <property type="match status" value="1"/>
</dbReference>
<dbReference type="PIRSF" id="PIRSF036289">
    <property type="entry name" value="Glycosyl_hydrolase_malt_phosph"/>
    <property type="match status" value="1"/>
</dbReference>
<feature type="binding site" evidence="5">
    <location>
        <begin position="361"/>
        <end position="362"/>
    </location>
    <ligand>
        <name>substrate</name>
    </ligand>
</feature>
<dbReference type="InterPro" id="IPR037018">
    <property type="entry name" value="GH65_N"/>
</dbReference>
<keyword evidence="3" id="KW-0326">Glycosidase</keyword>
<dbReference type="InterPro" id="IPR011013">
    <property type="entry name" value="Gal_mutarotase_sf_dom"/>
</dbReference>
<dbReference type="InterPro" id="IPR017045">
    <property type="entry name" value="Malt_Pase/Glycosyl_Hdrlase"/>
</dbReference>
<proteinExistence type="inferred from homology"/>
<evidence type="ECO:0000259" key="8">
    <source>
        <dbReference type="Pfam" id="PF03633"/>
    </source>
</evidence>
<dbReference type="SUPFAM" id="SSF48208">
    <property type="entry name" value="Six-hairpin glycosidases"/>
    <property type="match status" value="1"/>
</dbReference>